<evidence type="ECO:0000313" key="2">
    <source>
        <dbReference type="Proteomes" id="UP001166021"/>
    </source>
</evidence>
<sequence>MESLKTNIGLLTLLMVVTVNAQEMKPKEVPYASIPEAPTTYSAGGVVSRMIDGLGFRYYWATEGLTEGNMDYRPSEKGRNIAETMEHVYGLSVLILNSAQKVPNDRTVEKEKPSRHELRVQTLINLKTASNLFKTSEDLSAHKIVYKNKKGLTEFPFWYQINGPIEDAVWHAGQIVMMRRSDGNPFNAKVNMFTGQVRE</sequence>
<dbReference type="InterPro" id="IPR034660">
    <property type="entry name" value="DinB/YfiT-like"/>
</dbReference>
<proteinExistence type="predicted"/>
<keyword evidence="2" id="KW-1185">Reference proteome</keyword>
<comment type="caution">
    <text evidence="1">The sequence shown here is derived from an EMBL/GenBank/DDBJ whole genome shotgun (WGS) entry which is preliminary data.</text>
</comment>
<protein>
    <recommendedName>
        <fullName evidence="3">DinB family protein</fullName>
    </recommendedName>
</protein>
<dbReference type="EMBL" id="JABTCF010000005">
    <property type="protein sequence ID" value="MBD0778110.1"/>
    <property type="molecule type" value="Genomic_DNA"/>
</dbReference>
<accession>A0ABR7UZU1</accession>
<gene>
    <name evidence="1" type="ORF">HPE56_09925</name>
</gene>
<reference evidence="1" key="1">
    <citation type="submission" date="2020-05" db="EMBL/GenBank/DDBJ databases">
        <title>The draft genome sequence of Maribacter sp. ANRC-HE7.</title>
        <authorList>
            <person name="Mu L."/>
        </authorList>
    </citation>
    <scope>NUCLEOTIDE SEQUENCE</scope>
    <source>
        <strain evidence="1">ANRC-HE7</strain>
    </source>
</reference>
<evidence type="ECO:0008006" key="3">
    <source>
        <dbReference type="Google" id="ProtNLM"/>
    </source>
</evidence>
<name>A0ABR7UZU1_9FLAO</name>
<organism evidence="1 2">
    <name type="scientific">Maribacter aquimaris</name>
    <dbReference type="NCBI Taxonomy" id="2737171"/>
    <lineage>
        <taxon>Bacteria</taxon>
        <taxon>Pseudomonadati</taxon>
        <taxon>Bacteroidota</taxon>
        <taxon>Flavobacteriia</taxon>
        <taxon>Flavobacteriales</taxon>
        <taxon>Flavobacteriaceae</taxon>
        <taxon>Maribacter</taxon>
    </lineage>
</organism>
<dbReference type="SUPFAM" id="SSF109854">
    <property type="entry name" value="DinB/YfiT-like putative metalloenzymes"/>
    <property type="match status" value="1"/>
</dbReference>
<dbReference type="Proteomes" id="UP001166021">
    <property type="component" value="Unassembled WGS sequence"/>
</dbReference>
<dbReference type="Gene3D" id="1.20.120.450">
    <property type="entry name" value="dinb family like domain"/>
    <property type="match status" value="1"/>
</dbReference>
<evidence type="ECO:0000313" key="1">
    <source>
        <dbReference type="EMBL" id="MBD0778110.1"/>
    </source>
</evidence>